<sequence>MVVPAFGFSVGDFVAVTKLLITLFDSFKESGGAATKYTSEKAFLASLTSTVLRLSHYVQNTPHDEIAREILSLLEIITEPLKAFRAFLNKHAGALEKLGTASGFSKTRLTMSFTMKEISGKVEKLRREIEQPIHAVNSLLALQVLKSIENAPKEPLRQEQLGQIVEAIRMADIPAELGKQIGVLQRFAAAHGIQNTEHVQRVMEMRETIVTCLDGIHATTKQVQEAVSENQASLNALKADHQTPRDDTIEAEPKTGNPTKELHSMLREQKDLLLALRSFLEDKVAAQERASQREKQHGNNHMHDAAPCWPRKTLTTAQLAMVLLSAIVPNIAAATLAMREHQSRNSHRELLAKHSRFPSGSSSQPPQHPDFQHLHPTRLPQRSSLPPRPPNTRPCASCGTFCPSGVPFCTTCIHIGGPKRIATSWVSEFGRQRRIEWVAGFEGRRGGFRDGNGNGGTGLGVSTVGEARIRDGRWSGKMSKLGEWDGGGDVGLGGKDGKCGWGWSAGFVEERSACPRSDAGKRKSTEGEVGRENGRSSGDADTFGGVEESTREDEGKKTTTTTGSQKSDPGATKTSSSSSSPGSRGTISKGATSPRDKVPNRNYPPKRHELGSRSAYHHGGSNSFACSSGAIPRCGSSDSTSNFANGITACSDERDHGRNEKLRDDGLFGPHPTAQSESYPTSIVDKLGFFAGTPVEGVGAGSAVDFEVFESATASSSRFRLMPKLSFGSFFASAERNGSIATLVFPTSACCKLWRLFSALISDLSIPFSLPPFNFIAVSTLVKSGFLASSSTPSTSPPPNSTILARTASPSVPSTTSSPKLNFSCIPSLTLSSLFHPFLLALNSLLNLAFAP</sequence>
<name>A0AAN6RJN9_9PLEO</name>
<feature type="region of interest" description="Disordered" evidence="1">
    <location>
        <begin position="790"/>
        <end position="818"/>
    </location>
</feature>
<dbReference type="PANTHER" id="PTHR38886:SF1">
    <property type="entry name" value="NACHT-NTPASE AND P-LOOP NTPASES N-TERMINAL DOMAIN-CONTAINING PROTEIN"/>
    <property type="match status" value="1"/>
</dbReference>
<feature type="compositionally biased region" description="Low complexity" evidence="1">
    <location>
        <begin position="558"/>
        <end position="588"/>
    </location>
</feature>
<dbReference type="PANTHER" id="PTHR38886">
    <property type="entry name" value="SESA DOMAIN-CONTAINING PROTEIN"/>
    <property type="match status" value="1"/>
</dbReference>
<evidence type="ECO:0000256" key="1">
    <source>
        <dbReference type="SAM" id="MobiDB-lite"/>
    </source>
</evidence>
<feature type="compositionally biased region" description="Basic and acidic residues" evidence="1">
    <location>
        <begin position="238"/>
        <end position="253"/>
    </location>
</feature>
<dbReference type="Proteomes" id="UP001280581">
    <property type="component" value="Unassembled WGS sequence"/>
</dbReference>
<dbReference type="EMBL" id="WVTA01000003">
    <property type="protein sequence ID" value="KAK3214913.1"/>
    <property type="molecule type" value="Genomic_DNA"/>
</dbReference>
<feature type="region of interest" description="Disordered" evidence="1">
    <location>
        <begin position="355"/>
        <end position="392"/>
    </location>
</feature>
<feature type="region of interest" description="Disordered" evidence="1">
    <location>
        <begin position="235"/>
        <end position="261"/>
    </location>
</feature>
<proteinExistence type="predicted"/>
<dbReference type="AlphaFoldDB" id="A0AAN6RJN9"/>
<feature type="compositionally biased region" description="Basic and acidic residues" evidence="1">
    <location>
        <begin position="512"/>
        <end position="534"/>
    </location>
</feature>
<organism evidence="2 3">
    <name type="scientific">Pseudopithomyces chartarum</name>
    <dbReference type="NCBI Taxonomy" id="1892770"/>
    <lineage>
        <taxon>Eukaryota</taxon>
        <taxon>Fungi</taxon>
        <taxon>Dikarya</taxon>
        <taxon>Ascomycota</taxon>
        <taxon>Pezizomycotina</taxon>
        <taxon>Dothideomycetes</taxon>
        <taxon>Pleosporomycetidae</taxon>
        <taxon>Pleosporales</taxon>
        <taxon>Massarineae</taxon>
        <taxon>Didymosphaeriaceae</taxon>
        <taxon>Pseudopithomyces</taxon>
    </lineage>
</organism>
<comment type="caution">
    <text evidence="2">The sequence shown here is derived from an EMBL/GenBank/DDBJ whole genome shotgun (WGS) entry which is preliminary data.</text>
</comment>
<feature type="compositionally biased region" description="Basic and acidic residues" evidence="1">
    <location>
        <begin position="286"/>
        <end position="304"/>
    </location>
</feature>
<gene>
    <name evidence="2" type="ORF">GRF29_19g1675731</name>
</gene>
<keyword evidence="3" id="KW-1185">Reference proteome</keyword>
<accession>A0AAN6RJN9</accession>
<feature type="region of interest" description="Disordered" evidence="1">
    <location>
        <begin position="512"/>
        <end position="617"/>
    </location>
</feature>
<feature type="compositionally biased region" description="Basic and acidic residues" evidence="1">
    <location>
        <begin position="548"/>
        <end position="557"/>
    </location>
</feature>
<feature type="compositionally biased region" description="Basic and acidic residues" evidence="1">
    <location>
        <begin position="651"/>
        <end position="666"/>
    </location>
</feature>
<evidence type="ECO:0000313" key="3">
    <source>
        <dbReference type="Proteomes" id="UP001280581"/>
    </source>
</evidence>
<feature type="compositionally biased region" description="Low complexity" evidence="1">
    <location>
        <begin position="807"/>
        <end position="818"/>
    </location>
</feature>
<feature type="region of interest" description="Disordered" evidence="1">
    <location>
        <begin position="650"/>
        <end position="678"/>
    </location>
</feature>
<protein>
    <submittedName>
        <fullName evidence="2">Uncharacterized protein</fullName>
    </submittedName>
</protein>
<feature type="region of interest" description="Disordered" evidence="1">
    <location>
        <begin position="286"/>
        <end position="307"/>
    </location>
</feature>
<evidence type="ECO:0000313" key="2">
    <source>
        <dbReference type="EMBL" id="KAK3214913.1"/>
    </source>
</evidence>
<reference evidence="2 3" key="1">
    <citation type="submission" date="2021-02" db="EMBL/GenBank/DDBJ databases">
        <title>Genome assembly of Pseudopithomyces chartarum.</title>
        <authorList>
            <person name="Jauregui R."/>
            <person name="Singh J."/>
            <person name="Voisey C."/>
        </authorList>
    </citation>
    <scope>NUCLEOTIDE SEQUENCE [LARGE SCALE GENOMIC DNA]</scope>
    <source>
        <strain evidence="2 3">AGR01</strain>
    </source>
</reference>